<keyword evidence="2" id="KW-1185">Reference proteome</keyword>
<dbReference type="RefSeq" id="WP_212010802.1">
    <property type="nucleotide sequence ID" value="NZ_JAAFYZ010000067.1"/>
</dbReference>
<name>A0ABS5KT69_9ACTN</name>
<evidence type="ECO:0008006" key="3">
    <source>
        <dbReference type="Google" id="ProtNLM"/>
    </source>
</evidence>
<evidence type="ECO:0000313" key="1">
    <source>
        <dbReference type="EMBL" id="MBS2549237.1"/>
    </source>
</evidence>
<accession>A0ABS5KT69</accession>
<protein>
    <recommendedName>
        <fullName evidence="3">Abortive infection protein</fullName>
    </recommendedName>
</protein>
<evidence type="ECO:0000313" key="2">
    <source>
        <dbReference type="Proteomes" id="UP000730482"/>
    </source>
</evidence>
<dbReference type="InterPro" id="IPR017853">
    <property type="entry name" value="GH"/>
</dbReference>
<dbReference type="SUPFAM" id="SSF51445">
    <property type="entry name" value="(Trans)glycosidases"/>
    <property type="match status" value="1"/>
</dbReference>
<reference evidence="1 2" key="1">
    <citation type="submission" date="2020-02" db="EMBL/GenBank/DDBJ databases">
        <title>Acidophilic actinobacteria isolated from forest soil.</title>
        <authorList>
            <person name="Golinska P."/>
        </authorList>
    </citation>
    <scope>NUCLEOTIDE SEQUENCE [LARGE SCALE GENOMIC DNA]</scope>
    <source>
        <strain evidence="1 2">NL8</strain>
    </source>
</reference>
<dbReference type="Proteomes" id="UP000730482">
    <property type="component" value="Unassembled WGS sequence"/>
</dbReference>
<dbReference type="Gene3D" id="3.20.20.80">
    <property type="entry name" value="Glycosidases"/>
    <property type="match status" value="1"/>
</dbReference>
<dbReference type="EMBL" id="JAAFYZ010000067">
    <property type="protein sequence ID" value="MBS2549237.1"/>
    <property type="molecule type" value="Genomic_DNA"/>
</dbReference>
<gene>
    <name evidence="1" type="ORF">KGQ19_20445</name>
</gene>
<organism evidence="1 2">
    <name type="scientific">Catenulispora pinistramenti</name>
    <dbReference type="NCBI Taxonomy" id="2705254"/>
    <lineage>
        <taxon>Bacteria</taxon>
        <taxon>Bacillati</taxon>
        <taxon>Actinomycetota</taxon>
        <taxon>Actinomycetes</taxon>
        <taxon>Catenulisporales</taxon>
        <taxon>Catenulisporaceae</taxon>
        <taxon>Catenulispora</taxon>
    </lineage>
</organism>
<proteinExistence type="predicted"/>
<comment type="caution">
    <text evidence="1">The sequence shown here is derived from an EMBL/GenBank/DDBJ whole genome shotgun (WGS) entry which is preliminary data.</text>
</comment>
<sequence>MRAFGVTYDTGFTSAGTTNHEPFLPDIVQREMRVIREVLHCDAVRITGGVADRLEIAARAAAEAGLEVWYAPFTNGLTQDELLTFLLDAAERAERLRAAGARVVFLTGSEISLFTDGFLPGADFQERAAVLGDPARFRALLPQLNADLNAFLARVLAGVRARFRGRVGYCSVAFEMVDWTPFDLIASDAGYRNATNEAAFADTLRAQVAQGKPFAVTEFGCGAFRGAAAVAGREDAVAEWGEDGRPVRMAEGKIRDEQEQAAYLREMLGLYDEGGVEAAFVYTFARWDEQTLGDRENEPERDFDIASFGIVRVLPPGVAEGDYAELGWEPKAAFGAVAEFGAARAARAAEAAEAAGVG</sequence>